<reference evidence="12 13" key="1">
    <citation type="submission" date="2019-07" db="EMBL/GenBank/DDBJ databases">
        <title>Genome assembly of two rare yeast pathogens: Diutina rugosa and Trichomonascus ciferrii.</title>
        <authorList>
            <person name="Mixao V."/>
            <person name="Saus E."/>
            <person name="Hansen A."/>
            <person name="Lass-Flor C."/>
            <person name="Gabaldon T."/>
        </authorList>
    </citation>
    <scope>NUCLEOTIDE SEQUENCE [LARGE SCALE GENOMIC DNA]</scope>
    <source>
        <strain evidence="12 13">CBS 613</strain>
    </source>
</reference>
<dbReference type="GO" id="GO:0005741">
    <property type="term" value="C:mitochondrial outer membrane"/>
    <property type="evidence" value="ECO:0007669"/>
    <property type="project" value="UniProtKB-SubCell"/>
</dbReference>
<dbReference type="GO" id="GO:0005778">
    <property type="term" value="C:peroxisomal membrane"/>
    <property type="evidence" value="ECO:0007669"/>
    <property type="project" value="TreeGrafter"/>
</dbReference>
<feature type="repeat" description="TPR" evidence="10">
    <location>
        <begin position="66"/>
        <end position="99"/>
    </location>
</feature>
<keyword evidence="7 9" id="KW-0496">Mitochondrion</keyword>
<keyword evidence="4 11" id="KW-0812">Transmembrane</keyword>
<evidence type="ECO:0000256" key="4">
    <source>
        <dbReference type="ARBA" id="ARBA00022692"/>
    </source>
</evidence>
<dbReference type="PIRSF" id="PIRSF008835">
    <property type="entry name" value="TPR_repeat_11_Fis1"/>
    <property type="match status" value="1"/>
</dbReference>
<dbReference type="SUPFAM" id="SSF48452">
    <property type="entry name" value="TPR-like"/>
    <property type="match status" value="1"/>
</dbReference>
<gene>
    <name evidence="12" type="ORF">DIURU_000257</name>
</gene>
<keyword evidence="8 9" id="KW-0472">Membrane</keyword>
<keyword evidence="10" id="KW-0802">TPR repeat</keyword>
<evidence type="ECO:0000256" key="10">
    <source>
        <dbReference type="PROSITE-ProRule" id="PRU00339"/>
    </source>
</evidence>
<dbReference type="Proteomes" id="UP000449547">
    <property type="component" value="Unassembled WGS sequence"/>
</dbReference>
<dbReference type="Gene3D" id="1.25.40.10">
    <property type="entry name" value="Tetratricopeptide repeat domain"/>
    <property type="match status" value="1"/>
</dbReference>
<protein>
    <recommendedName>
        <fullName evidence="3 9">Mitochondrial fission 1 protein</fullName>
    </recommendedName>
</protein>
<comment type="function">
    <text evidence="9">Has a role in mitochondrial fission.</text>
</comment>
<evidence type="ECO:0000256" key="3">
    <source>
        <dbReference type="ARBA" id="ARBA00014314"/>
    </source>
</evidence>
<evidence type="ECO:0000313" key="12">
    <source>
        <dbReference type="EMBL" id="KAA8908288.1"/>
    </source>
</evidence>
<dbReference type="OrthoDB" id="421154at2759"/>
<dbReference type="VEuPathDB" id="FungiDB:DIURU_000257"/>
<dbReference type="Pfam" id="PF14853">
    <property type="entry name" value="Fis1_TPR_C"/>
    <property type="match status" value="1"/>
</dbReference>
<evidence type="ECO:0000256" key="2">
    <source>
        <dbReference type="ARBA" id="ARBA00008937"/>
    </source>
</evidence>
<dbReference type="InterPro" id="IPR028061">
    <property type="entry name" value="Fis1_TPR_C"/>
</dbReference>
<keyword evidence="5 9" id="KW-1000">Mitochondrion outer membrane</keyword>
<comment type="caution">
    <text evidence="12">The sequence shown here is derived from an EMBL/GenBank/DDBJ whole genome shotgun (WGS) entry which is preliminary data.</text>
</comment>
<dbReference type="InterPro" id="IPR028058">
    <property type="entry name" value="Fis1_TPR_N"/>
</dbReference>
<dbReference type="Pfam" id="PF14852">
    <property type="entry name" value="Fis1_TPR_N"/>
    <property type="match status" value="1"/>
</dbReference>
<dbReference type="PANTHER" id="PTHR13247:SF0">
    <property type="entry name" value="MITOCHONDRIAL FISSION 1 PROTEIN"/>
    <property type="match status" value="1"/>
</dbReference>
<organism evidence="12 13">
    <name type="scientific">Diutina rugosa</name>
    <name type="common">Yeast</name>
    <name type="synonym">Candida rugosa</name>
    <dbReference type="NCBI Taxonomy" id="5481"/>
    <lineage>
        <taxon>Eukaryota</taxon>
        <taxon>Fungi</taxon>
        <taxon>Dikarya</taxon>
        <taxon>Ascomycota</taxon>
        <taxon>Saccharomycotina</taxon>
        <taxon>Pichiomycetes</taxon>
        <taxon>Debaryomycetaceae</taxon>
        <taxon>Diutina</taxon>
    </lineage>
</organism>
<dbReference type="GO" id="GO:0016559">
    <property type="term" value="P:peroxisome fission"/>
    <property type="evidence" value="ECO:0007669"/>
    <property type="project" value="TreeGrafter"/>
</dbReference>
<dbReference type="PROSITE" id="PS50005">
    <property type="entry name" value="TPR"/>
    <property type="match status" value="1"/>
</dbReference>
<dbReference type="InterPro" id="IPR033745">
    <property type="entry name" value="Fis1_cytosol"/>
</dbReference>
<dbReference type="CDD" id="cd12212">
    <property type="entry name" value="Fis1"/>
    <property type="match status" value="1"/>
</dbReference>
<proteinExistence type="inferred from homology"/>
<evidence type="ECO:0000256" key="6">
    <source>
        <dbReference type="ARBA" id="ARBA00022989"/>
    </source>
</evidence>
<dbReference type="PANTHER" id="PTHR13247">
    <property type="entry name" value="TETRATRICOPEPTIDE REPEAT PROTEIN 11 TPR REPEAT PROTEIN 11"/>
    <property type="match status" value="1"/>
</dbReference>
<evidence type="ECO:0000256" key="11">
    <source>
        <dbReference type="SAM" id="Phobius"/>
    </source>
</evidence>
<dbReference type="AlphaFoldDB" id="A0A642V481"/>
<dbReference type="OMA" id="QFNYAWG"/>
<evidence type="ECO:0000256" key="1">
    <source>
        <dbReference type="ARBA" id="ARBA00004572"/>
    </source>
</evidence>
<evidence type="ECO:0000313" key="13">
    <source>
        <dbReference type="Proteomes" id="UP000449547"/>
    </source>
</evidence>
<keyword evidence="6 11" id="KW-1133">Transmembrane helix</keyword>
<dbReference type="InterPro" id="IPR016543">
    <property type="entry name" value="Fis1"/>
</dbReference>
<dbReference type="GO" id="GO:0000266">
    <property type="term" value="P:mitochondrial fission"/>
    <property type="evidence" value="ECO:0007669"/>
    <property type="project" value="UniProtKB-UniRule"/>
</dbReference>
<dbReference type="InterPro" id="IPR019734">
    <property type="entry name" value="TPR_rpt"/>
</dbReference>
<keyword evidence="13" id="KW-1185">Reference proteome</keyword>
<comment type="domain">
    <text evidence="9">The C-terminus is required for mitochondrial localization, while the N-terminus is necessary for mitochondrial fission.</text>
</comment>
<name>A0A642V481_DIURU</name>
<accession>A0A642V481</accession>
<dbReference type="InterPro" id="IPR011990">
    <property type="entry name" value="TPR-like_helical_dom_sf"/>
</dbReference>
<evidence type="ECO:0000256" key="7">
    <source>
        <dbReference type="ARBA" id="ARBA00023128"/>
    </source>
</evidence>
<comment type="similarity">
    <text evidence="2 9">Belongs to the FIS1 family.</text>
</comment>
<evidence type="ECO:0000256" key="5">
    <source>
        <dbReference type="ARBA" id="ARBA00022787"/>
    </source>
</evidence>
<feature type="transmembrane region" description="Helical" evidence="11">
    <location>
        <begin position="118"/>
        <end position="139"/>
    </location>
</feature>
<dbReference type="GeneID" id="54778910"/>
<comment type="subcellular location">
    <subcellularLocation>
        <location evidence="1">Mitochondrion outer membrane</location>
        <topology evidence="1">Single-pass membrane protein</topology>
    </subcellularLocation>
</comment>
<evidence type="ECO:0000256" key="8">
    <source>
        <dbReference type="ARBA" id="ARBA00023136"/>
    </source>
</evidence>
<sequence>MDEIKTPLAPEELRVLRNQLESESPPSAQSQFNYAWGLLRSASPRQVSDGVTMLEELYRNEPGMRREVLYYLALGSFKQGDYGNARRYTEQLLKIEPDNGQAKHLLEEIEAKVTKDGLIGLSMGVGALAVGVGILAGVLGGRRKR</sequence>
<evidence type="ECO:0000256" key="9">
    <source>
        <dbReference type="PIRNR" id="PIRNR008835"/>
    </source>
</evidence>
<dbReference type="RefSeq" id="XP_034014973.1">
    <property type="nucleotide sequence ID" value="XM_034155235.1"/>
</dbReference>
<dbReference type="EMBL" id="SWFT01000009">
    <property type="protein sequence ID" value="KAA8908288.1"/>
    <property type="molecule type" value="Genomic_DNA"/>
</dbReference>
<dbReference type="GO" id="GO:0000422">
    <property type="term" value="P:autophagy of mitochondrion"/>
    <property type="evidence" value="ECO:0007669"/>
    <property type="project" value="TreeGrafter"/>
</dbReference>